<comment type="pathway">
    <text evidence="3">Isoprenoid biosynthesis; isopentenyl diphosphate biosynthesis via DXP pathway; isopentenyl diphosphate from 1-deoxy-D-xylulose 5-phosphate: step 4/6.</text>
</comment>
<dbReference type="NCBIfam" id="TIGR00151">
    <property type="entry name" value="ispF"/>
    <property type="match status" value="1"/>
</dbReference>
<dbReference type="GO" id="GO:0008685">
    <property type="term" value="F:2-C-methyl-D-erythritol 2,4-cyclodiphosphate synthase activity"/>
    <property type="evidence" value="ECO:0007669"/>
    <property type="project" value="UniProtKB-EC"/>
</dbReference>
<reference evidence="9" key="1">
    <citation type="submission" date="2018-06" db="EMBL/GenBank/DDBJ databases">
        <authorList>
            <person name="Zhirakovskaya E."/>
        </authorList>
    </citation>
    <scope>NUCLEOTIDE SEQUENCE</scope>
</reference>
<feature type="domain" description="2-C-methyl-D-erythritol 2,4-cyclodiphosphate synthase" evidence="8">
    <location>
        <begin position="20"/>
        <end position="173"/>
    </location>
</feature>
<evidence type="ECO:0000256" key="7">
    <source>
        <dbReference type="ARBA" id="ARBA00023239"/>
    </source>
</evidence>
<dbReference type="EMBL" id="UOGL01000359">
    <property type="protein sequence ID" value="VAX39711.1"/>
    <property type="molecule type" value="Genomic_DNA"/>
</dbReference>
<keyword evidence="7 9" id="KW-0456">Lyase</keyword>
<organism evidence="9">
    <name type="scientific">hydrothermal vent metagenome</name>
    <dbReference type="NCBI Taxonomy" id="652676"/>
    <lineage>
        <taxon>unclassified sequences</taxon>
        <taxon>metagenomes</taxon>
        <taxon>ecological metagenomes</taxon>
    </lineage>
</organism>
<evidence type="ECO:0000313" key="9">
    <source>
        <dbReference type="EMBL" id="VAX39711.1"/>
    </source>
</evidence>
<comment type="cofactor">
    <cofactor evidence="2">
        <name>a divalent metal cation</name>
        <dbReference type="ChEBI" id="CHEBI:60240"/>
    </cofactor>
</comment>
<dbReference type="GO" id="GO:0019288">
    <property type="term" value="P:isopentenyl diphosphate biosynthetic process, methylerythritol 4-phosphate pathway"/>
    <property type="evidence" value="ECO:0007669"/>
    <property type="project" value="UniProtKB-UniPathway"/>
</dbReference>
<dbReference type="PANTHER" id="PTHR43181:SF1">
    <property type="entry name" value="2-C-METHYL-D-ERYTHRITOL 2,4-CYCLODIPHOSPHATE SYNTHASE, CHLOROPLASTIC"/>
    <property type="match status" value="1"/>
</dbReference>
<dbReference type="PROSITE" id="PS01350">
    <property type="entry name" value="ISPF"/>
    <property type="match status" value="1"/>
</dbReference>
<dbReference type="CDD" id="cd00554">
    <property type="entry name" value="MECDP_synthase"/>
    <property type="match status" value="1"/>
</dbReference>
<evidence type="ECO:0000256" key="2">
    <source>
        <dbReference type="ARBA" id="ARBA00001968"/>
    </source>
</evidence>
<dbReference type="EC" id="4.6.1.12" evidence="4"/>
<gene>
    <name evidence="9" type="ORF">MNBD_PLANCTO02-661</name>
</gene>
<evidence type="ECO:0000259" key="8">
    <source>
        <dbReference type="Pfam" id="PF02542"/>
    </source>
</evidence>
<dbReference type="InterPro" id="IPR003526">
    <property type="entry name" value="MECDP_synthase"/>
</dbReference>
<dbReference type="InterPro" id="IPR036571">
    <property type="entry name" value="MECDP_synthase_sf"/>
</dbReference>
<evidence type="ECO:0000256" key="5">
    <source>
        <dbReference type="ARBA" id="ARBA00022723"/>
    </source>
</evidence>
<name>A0A3B1DLC0_9ZZZZ</name>
<comment type="catalytic activity">
    <reaction evidence="1">
        <text>4-CDP-2-C-methyl-D-erythritol 2-phosphate = 2-C-methyl-D-erythritol 2,4-cyclic diphosphate + CMP</text>
        <dbReference type="Rhea" id="RHEA:23864"/>
        <dbReference type="ChEBI" id="CHEBI:57919"/>
        <dbReference type="ChEBI" id="CHEBI:58483"/>
        <dbReference type="ChEBI" id="CHEBI:60377"/>
        <dbReference type="EC" id="4.6.1.12"/>
    </reaction>
</comment>
<keyword evidence="5" id="KW-0479">Metal-binding</keyword>
<dbReference type="GO" id="GO:0046872">
    <property type="term" value="F:metal ion binding"/>
    <property type="evidence" value="ECO:0007669"/>
    <property type="project" value="UniProtKB-KW"/>
</dbReference>
<proteinExistence type="inferred from homology"/>
<dbReference type="InterPro" id="IPR020555">
    <property type="entry name" value="MECDP_synthase_CS"/>
</dbReference>
<sequence length="175" mass="19419">MVFLLNADICYYETRKTLEIRVGLGHDIHRLIAGRKLILGGVTIEHTKGLDGHSDADILLHALTDALLGAAGLGDIGEWFPNSDPQWQGASSTQFVKEAQKAIQRQNWNIINLDCTIWAEQPKLVPYKSQIKKQLATILNLSQEVINIKAKTGEKVGIIGREEAMQADVIVLLQR</sequence>
<dbReference type="Pfam" id="PF02542">
    <property type="entry name" value="YgbB"/>
    <property type="match status" value="1"/>
</dbReference>
<dbReference type="AlphaFoldDB" id="A0A3B1DLC0"/>
<dbReference type="GO" id="GO:0016114">
    <property type="term" value="P:terpenoid biosynthetic process"/>
    <property type="evidence" value="ECO:0007669"/>
    <property type="project" value="InterPro"/>
</dbReference>
<evidence type="ECO:0000256" key="3">
    <source>
        <dbReference type="ARBA" id="ARBA00004709"/>
    </source>
</evidence>
<accession>A0A3B1DLC0</accession>
<dbReference type="FunFam" id="3.30.1330.50:FF:000003">
    <property type="entry name" value="2-C-methyl-D-erythritol 2,4-cyclodiphosphate synthase"/>
    <property type="match status" value="1"/>
</dbReference>
<protein>
    <recommendedName>
        <fullName evidence="4">2-C-methyl-D-erythritol 2,4-cyclodiphosphate synthase</fullName>
        <ecNumber evidence="4">4.6.1.12</ecNumber>
    </recommendedName>
</protein>
<evidence type="ECO:0000256" key="1">
    <source>
        <dbReference type="ARBA" id="ARBA00000200"/>
    </source>
</evidence>
<dbReference type="HAMAP" id="MF_00107">
    <property type="entry name" value="IspF"/>
    <property type="match status" value="1"/>
</dbReference>
<dbReference type="UniPathway" id="UPA00056">
    <property type="reaction ID" value="UER00095"/>
</dbReference>
<evidence type="ECO:0000256" key="4">
    <source>
        <dbReference type="ARBA" id="ARBA00012579"/>
    </source>
</evidence>
<dbReference type="PANTHER" id="PTHR43181">
    <property type="entry name" value="2-C-METHYL-D-ERYTHRITOL 2,4-CYCLODIPHOSPHATE SYNTHASE, CHLOROPLASTIC"/>
    <property type="match status" value="1"/>
</dbReference>
<evidence type="ECO:0000256" key="6">
    <source>
        <dbReference type="ARBA" id="ARBA00023229"/>
    </source>
</evidence>
<keyword evidence="6" id="KW-0414">Isoprene biosynthesis</keyword>
<dbReference type="Gene3D" id="3.30.1330.50">
    <property type="entry name" value="2-C-methyl-D-erythritol 2,4-cyclodiphosphate synthase"/>
    <property type="match status" value="1"/>
</dbReference>
<dbReference type="SUPFAM" id="SSF69765">
    <property type="entry name" value="IpsF-like"/>
    <property type="match status" value="1"/>
</dbReference>